<gene>
    <name evidence="2" type="ORF">FSP39_011951</name>
</gene>
<accession>A0AA88YQB9</accession>
<keyword evidence="1" id="KW-0812">Transmembrane</keyword>
<evidence type="ECO:0000256" key="1">
    <source>
        <dbReference type="SAM" id="Phobius"/>
    </source>
</evidence>
<keyword evidence="1" id="KW-1133">Transmembrane helix</keyword>
<feature type="transmembrane region" description="Helical" evidence="1">
    <location>
        <begin position="6"/>
        <end position="29"/>
    </location>
</feature>
<dbReference type="EMBL" id="VSWD01000003">
    <property type="protein sequence ID" value="KAK3106067.1"/>
    <property type="molecule type" value="Genomic_DNA"/>
</dbReference>
<dbReference type="AlphaFoldDB" id="A0AA88YQB9"/>
<sequence>MYHNRRVGGILLLQSYCASVLLFAGIYTVTRRLKIMDPQARSFHLFSFIDTVM</sequence>
<protein>
    <submittedName>
        <fullName evidence="2">Uncharacterized protein</fullName>
    </submittedName>
</protein>
<reference evidence="2" key="1">
    <citation type="submission" date="2019-08" db="EMBL/GenBank/DDBJ databases">
        <title>The improved chromosome-level genome for the pearl oyster Pinctada fucata martensii using PacBio sequencing and Hi-C.</title>
        <authorList>
            <person name="Zheng Z."/>
        </authorList>
    </citation>
    <scope>NUCLEOTIDE SEQUENCE</scope>
    <source>
        <strain evidence="2">ZZ-2019</strain>
        <tissue evidence="2">Adductor muscle</tissue>
    </source>
</reference>
<keyword evidence="3" id="KW-1185">Reference proteome</keyword>
<organism evidence="2 3">
    <name type="scientific">Pinctada imbricata</name>
    <name type="common">Atlantic pearl-oyster</name>
    <name type="synonym">Pinctada martensii</name>
    <dbReference type="NCBI Taxonomy" id="66713"/>
    <lineage>
        <taxon>Eukaryota</taxon>
        <taxon>Metazoa</taxon>
        <taxon>Spiralia</taxon>
        <taxon>Lophotrochozoa</taxon>
        <taxon>Mollusca</taxon>
        <taxon>Bivalvia</taxon>
        <taxon>Autobranchia</taxon>
        <taxon>Pteriomorphia</taxon>
        <taxon>Pterioida</taxon>
        <taxon>Pterioidea</taxon>
        <taxon>Pteriidae</taxon>
        <taxon>Pinctada</taxon>
    </lineage>
</organism>
<evidence type="ECO:0000313" key="3">
    <source>
        <dbReference type="Proteomes" id="UP001186944"/>
    </source>
</evidence>
<name>A0AA88YQB9_PINIB</name>
<evidence type="ECO:0000313" key="2">
    <source>
        <dbReference type="EMBL" id="KAK3106067.1"/>
    </source>
</evidence>
<comment type="caution">
    <text evidence="2">The sequence shown here is derived from an EMBL/GenBank/DDBJ whole genome shotgun (WGS) entry which is preliminary data.</text>
</comment>
<keyword evidence="1" id="KW-0472">Membrane</keyword>
<dbReference type="Proteomes" id="UP001186944">
    <property type="component" value="Unassembled WGS sequence"/>
</dbReference>
<proteinExistence type="predicted"/>